<keyword evidence="3" id="KW-1185">Reference proteome</keyword>
<reference evidence="3" key="1">
    <citation type="journal article" date="2019" name="Int. J. Syst. Evol. Microbiol.">
        <title>The Global Catalogue of Microorganisms (GCM) 10K type strain sequencing project: providing services to taxonomists for standard genome sequencing and annotation.</title>
        <authorList>
            <consortium name="The Broad Institute Genomics Platform"/>
            <consortium name="The Broad Institute Genome Sequencing Center for Infectious Disease"/>
            <person name="Wu L."/>
            <person name="Ma J."/>
        </authorList>
    </citation>
    <scope>NUCLEOTIDE SEQUENCE [LARGE SCALE GENOMIC DNA]</scope>
    <source>
        <strain evidence="3">CGMCC 1.16305</strain>
    </source>
</reference>
<keyword evidence="1" id="KW-0472">Membrane</keyword>
<evidence type="ECO:0000313" key="3">
    <source>
        <dbReference type="Proteomes" id="UP001596505"/>
    </source>
</evidence>
<keyword evidence="1" id="KW-0812">Transmembrane</keyword>
<comment type="caution">
    <text evidence="2">The sequence shown here is derived from an EMBL/GenBank/DDBJ whole genome shotgun (WGS) entry which is preliminary data.</text>
</comment>
<dbReference type="EMBL" id="JBHTCO010000004">
    <property type="protein sequence ID" value="MFC7392408.1"/>
    <property type="molecule type" value="Genomic_DNA"/>
</dbReference>
<dbReference type="Proteomes" id="UP001596505">
    <property type="component" value="Unassembled WGS sequence"/>
</dbReference>
<name>A0ABW2PYE4_9BACL</name>
<organism evidence="2 3">
    <name type="scientific">Scopulibacillus cellulosilyticus</name>
    <dbReference type="NCBI Taxonomy" id="2665665"/>
    <lineage>
        <taxon>Bacteria</taxon>
        <taxon>Bacillati</taxon>
        <taxon>Bacillota</taxon>
        <taxon>Bacilli</taxon>
        <taxon>Bacillales</taxon>
        <taxon>Sporolactobacillaceae</taxon>
        <taxon>Scopulibacillus</taxon>
    </lineage>
</organism>
<evidence type="ECO:0000313" key="2">
    <source>
        <dbReference type="EMBL" id="MFC7392408.1"/>
    </source>
</evidence>
<accession>A0ABW2PYE4</accession>
<gene>
    <name evidence="2" type="ORF">ACFQRG_05375</name>
</gene>
<proteinExistence type="predicted"/>
<feature type="transmembrane region" description="Helical" evidence="1">
    <location>
        <begin position="28"/>
        <end position="48"/>
    </location>
</feature>
<dbReference type="InterPro" id="IPR035211">
    <property type="entry name" value="DUF5325"/>
</dbReference>
<sequence>MNIILFIFAVLVIASLVGIGYGIAAGSVLGIILGIIGACLFMGLGFMVKGKMSSTS</sequence>
<protein>
    <submittedName>
        <fullName evidence="2">DUF5325 family protein</fullName>
    </submittedName>
</protein>
<dbReference type="Pfam" id="PF17259">
    <property type="entry name" value="DUF5325"/>
    <property type="match status" value="1"/>
</dbReference>
<evidence type="ECO:0000256" key="1">
    <source>
        <dbReference type="SAM" id="Phobius"/>
    </source>
</evidence>
<keyword evidence="1" id="KW-1133">Transmembrane helix</keyword>
<dbReference type="RefSeq" id="WP_380964497.1">
    <property type="nucleotide sequence ID" value="NZ_JBHTCO010000004.1"/>
</dbReference>